<dbReference type="PANTHER" id="PTHR31793">
    <property type="entry name" value="4-HYDROXYBENZOYL-COA THIOESTERASE FAMILY MEMBER"/>
    <property type="match status" value="1"/>
</dbReference>
<evidence type="ECO:0000313" key="3">
    <source>
        <dbReference type="EMBL" id="MBS5518945.1"/>
    </source>
</evidence>
<evidence type="ECO:0000256" key="2">
    <source>
        <dbReference type="ARBA" id="ARBA00022801"/>
    </source>
</evidence>
<dbReference type="SUPFAM" id="SSF54637">
    <property type="entry name" value="Thioesterase/thiol ester dehydrase-isomerase"/>
    <property type="match status" value="1"/>
</dbReference>
<dbReference type="PIRSF" id="PIRSF003230">
    <property type="entry name" value="YbgC"/>
    <property type="match status" value="1"/>
</dbReference>
<dbReference type="InterPro" id="IPR050563">
    <property type="entry name" value="4-hydroxybenzoyl-CoA_TE"/>
</dbReference>
<dbReference type="Pfam" id="PF13279">
    <property type="entry name" value="4HBT_2"/>
    <property type="match status" value="1"/>
</dbReference>
<dbReference type="Gene3D" id="3.10.129.10">
    <property type="entry name" value="Hotdog Thioesterase"/>
    <property type="match status" value="1"/>
</dbReference>
<evidence type="ECO:0000256" key="1">
    <source>
        <dbReference type="ARBA" id="ARBA00005953"/>
    </source>
</evidence>
<reference evidence="3" key="1">
    <citation type="submission" date="2021-02" db="EMBL/GenBank/DDBJ databases">
        <title>Infant gut strain persistence is associated with maternal origin, phylogeny, and functional potential including surface adhesion and iron acquisition.</title>
        <authorList>
            <person name="Lou Y.C."/>
        </authorList>
    </citation>
    <scope>NUCLEOTIDE SEQUENCE</scope>
    <source>
        <strain evidence="3">L3_106_000M1_dasL3_106_000M1_concoct_15</strain>
    </source>
</reference>
<dbReference type="PANTHER" id="PTHR31793:SF27">
    <property type="entry name" value="NOVEL THIOESTERASE SUPERFAMILY DOMAIN AND SAPOSIN A-TYPE DOMAIN CONTAINING PROTEIN (0610012H03RIK)"/>
    <property type="match status" value="1"/>
</dbReference>
<accession>A0A943I0J3</accession>
<dbReference type="InterPro" id="IPR029069">
    <property type="entry name" value="HotDog_dom_sf"/>
</dbReference>
<dbReference type="Proteomes" id="UP000754226">
    <property type="component" value="Unassembled WGS sequence"/>
</dbReference>
<comment type="caution">
    <text evidence="3">The sequence shown here is derived from an EMBL/GenBank/DDBJ whole genome shotgun (WGS) entry which is preliminary data.</text>
</comment>
<keyword evidence="2" id="KW-0378">Hydrolase</keyword>
<gene>
    <name evidence="3" type="ORF">KHX13_01165</name>
</gene>
<name>A0A943I0J3_9FIRM</name>
<sequence>MVSFSLKVRFYETDLMGVVHHANYLRWFEMGRVEYLRQAGIDLNEMMGEGFMVPIVDVNCRYRQSARFDDEVIIETVLEKLSKVKLGFSYRALRAKDGVLLAEGKTTNGITTPEGKVARLSDAYMERLNKMLEEERETRKEC</sequence>
<proteinExistence type="inferred from homology"/>
<dbReference type="CDD" id="cd00586">
    <property type="entry name" value="4HBT"/>
    <property type="match status" value="1"/>
</dbReference>
<dbReference type="AlphaFoldDB" id="A0A943I0J3"/>
<dbReference type="InterPro" id="IPR006684">
    <property type="entry name" value="YbgC/YbaW"/>
</dbReference>
<dbReference type="GO" id="GO:0047617">
    <property type="term" value="F:fatty acyl-CoA hydrolase activity"/>
    <property type="evidence" value="ECO:0007669"/>
    <property type="project" value="TreeGrafter"/>
</dbReference>
<organism evidence="3 4">
    <name type="scientific">Acidaminococcus intestini</name>
    <dbReference type="NCBI Taxonomy" id="187327"/>
    <lineage>
        <taxon>Bacteria</taxon>
        <taxon>Bacillati</taxon>
        <taxon>Bacillota</taxon>
        <taxon>Negativicutes</taxon>
        <taxon>Acidaminococcales</taxon>
        <taxon>Acidaminococcaceae</taxon>
        <taxon>Acidaminococcus</taxon>
    </lineage>
</organism>
<evidence type="ECO:0000313" key="4">
    <source>
        <dbReference type="Proteomes" id="UP000754226"/>
    </source>
</evidence>
<protein>
    <submittedName>
        <fullName evidence="3">Acyl-CoA thioesterase</fullName>
    </submittedName>
</protein>
<dbReference type="EMBL" id="JAGZCZ010000001">
    <property type="protein sequence ID" value="MBS5518945.1"/>
    <property type="molecule type" value="Genomic_DNA"/>
</dbReference>
<dbReference type="NCBIfam" id="TIGR00051">
    <property type="entry name" value="YbgC/FadM family acyl-CoA thioesterase"/>
    <property type="match status" value="1"/>
</dbReference>
<comment type="similarity">
    <text evidence="1">Belongs to the 4-hydroxybenzoyl-CoA thioesterase family.</text>
</comment>